<accession>A0AAU9CA10</accession>
<dbReference type="AlphaFoldDB" id="A0AAU9CA10"/>
<evidence type="ECO:0000313" key="3">
    <source>
        <dbReference type="Proteomes" id="UP000595858"/>
    </source>
</evidence>
<dbReference type="NCBIfam" id="NF033784">
    <property type="entry name" value="transport_merC"/>
    <property type="match status" value="1"/>
</dbReference>
<feature type="transmembrane region" description="Helical" evidence="1">
    <location>
        <begin position="12"/>
        <end position="42"/>
    </location>
</feature>
<reference evidence="2" key="1">
    <citation type="journal article" date="2020" name="J Glob Antimicrob Resist">
        <title>Genomic characterization of clinical Enterobacter roggenkampii co-harboring blaIMP-1- and blaGES-5-encoding IncP6 and mcr-9-encoding IncHI2 plasmids isolated in Japan.</title>
        <authorList>
            <person name="Umeda K."/>
            <person name="Nakamura H."/>
            <person name="Fukuda A."/>
            <person name="Matsumoto Y."/>
            <person name="Motooka D."/>
            <person name="Nakamura S."/>
            <person name="Yasui Y."/>
            <person name="Yoshida H."/>
            <person name="Kawahara R."/>
        </authorList>
    </citation>
    <scope>NUCLEOTIDE SEQUENCE</scope>
    <source>
        <strain evidence="2">OIPH-N260</strain>
    </source>
</reference>
<evidence type="ECO:0000313" key="2">
    <source>
        <dbReference type="EMBL" id="BCL45416.1"/>
    </source>
</evidence>
<keyword evidence="1" id="KW-1133">Transmembrane helix</keyword>
<protein>
    <recommendedName>
        <fullName evidence="4">Mercury transport protein MerC</fullName>
    </recommendedName>
</protein>
<reference evidence="2" key="2">
    <citation type="submission" date="2024-06" db="EMBL/GenBank/DDBJ databases">
        <authorList>
            <person name="Umeda K."/>
            <person name="Nakamura H."/>
            <person name="Fukuda A."/>
            <person name="Matsumoto Y."/>
            <person name="Motooka D."/>
            <person name="Nakamura S."/>
            <person name="Yasui Y."/>
            <person name="Kawahara R."/>
        </authorList>
    </citation>
    <scope>NUCLEOTIDE SEQUENCE</scope>
    <source>
        <strain evidence="2">OIPH-N260</strain>
        <plasmid evidence="2">pN260-1</plasmid>
    </source>
</reference>
<keyword evidence="1" id="KW-0812">Transmembrane</keyword>
<dbReference type="EMBL" id="AP023448">
    <property type="protein sequence ID" value="BCL45416.1"/>
    <property type="molecule type" value="Genomic_DNA"/>
</dbReference>
<sequence length="134" mass="13881">MGLITRIAGKTGALGSVVSAMGCAACFPAIASFGAAIGLGFLSQYEGLFIGILLPMFAGIALLANAIAWLNHRQWRRTALGTIGPILVLAAVFFNAGLRLAERWTALCRPGLDGWGVGLGFHLASTSPLRAGQL</sequence>
<feature type="transmembrane region" description="Helical" evidence="1">
    <location>
        <begin position="48"/>
        <end position="70"/>
    </location>
</feature>
<evidence type="ECO:0000256" key="1">
    <source>
        <dbReference type="SAM" id="Phobius"/>
    </source>
</evidence>
<gene>
    <name evidence="2" type="ORF">OIPHN260_49190</name>
</gene>
<dbReference type="GO" id="GO:0016020">
    <property type="term" value="C:membrane"/>
    <property type="evidence" value="ECO:0007669"/>
    <property type="project" value="InterPro"/>
</dbReference>
<dbReference type="InterPro" id="IPR004891">
    <property type="entry name" value="Mercury-R_MerC"/>
</dbReference>
<organism evidence="2 3">
    <name type="scientific">Enterobacter roggenkampii</name>
    <dbReference type="NCBI Taxonomy" id="1812935"/>
    <lineage>
        <taxon>Bacteria</taxon>
        <taxon>Pseudomonadati</taxon>
        <taxon>Pseudomonadota</taxon>
        <taxon>Gammaproteobacteria</taxon>
        <taxon>Enterobacterales</taxon>
        <taxon>Enterobacteriaceae</taxon>
        <taxon>Enterobacter</taxon>
        <taxon>Enterobacter cloacae complex</taxon>
    </lineage>
</organism>
<name>A0AAU9CA10_9ENTR</name>
<dbReference type="Proteomes" id="UP000595858">
    <property type="component" value="Plasmid pN260-1"/>
</dbReference>
<feature type="transmembrane region" description="Helical" evidence="1">
    <location>
        <begin position="82"/>
        <end position="101"/>
    </location>
</feature>
<keyword evidence="2" id="KW-0614">Plasmid</keyword>
<dbReference type="PROSITE" id="PS51257">
    <property type="entry name" value="PROKAR_LIPOPROTEIN"/>
    <property type="match status" value="1"/>
</dbReference>
<dbReference type="NCBIfam" id="NF010318">
    <property type="entry name" value="PRK13755.1"/>
    <property type="match status" value="1"/>
</dbReference>
<evidence type="ECO:0008006" key="4">
    <source>
        <dbReference type="Google" id="ProtNLM"/>
    </source>
</evidence>
<proteinExistence type="predicted"/>
<geneLocation type="plasmid" evidence="2 3">
    <name>pN260-1</name>
</geneLocation>
<dbReference type="GO" id="GO:0015097">
    <property type="term" value="F:mercury ion transmembrane transporter activity"/>
    <property type="evidence" value="ECO:0007669"/>
    <property type="project" value="InterPro"/>
</dbReference>
<dbReference type="Pfam" id="PF03203">
    <property type="entry name" value="MerC"/>
    <property type="match status" value="1"/>
</dbReference>
<keyword evidence="1" id="KW-0472">Membrane</keyword>